<keyword evidence="1" id="KW-1133">Transmembrane helix</keyword>
<gene>
    <name evidence="2" type="ORF">ACFSKV_03470</name>
</gene>
<dbReference type="EMBL" id="JBHUIV010000010">
    <property type="protein sequence ID" value="MFD2200611.1"/>
    <property type="molecule type" value="Genomic_DNA"/>
</dbReference>
<feature type="transmembrane region" description="Helical" evidence="1">
    <location>
        <begin position="51"/>
        <end position="74"/>
    </location>
</feature>
<dbReference type="RefSeq" id="WP_380800407.1">
    <property type="nucleotide sequence ID" value="NZ_JBHUIV010000010.1"/>
</dbReference>
<protein>
    <submittedName>
        <fullName evidence="2">Uncharacterized protein</fullName>
    </submittedName>
</protein>
<feature type="transmembrane region" description="Helical" evidence="1">
    <location>
        <begin position="6"/>
        <end position="31"/>
    </location>
</feature>
<comment type="caution">
    <text evidence="2">The sequence shown here is derived from an EMBL/GenBank/DDBJ whole genome shotgun (WGS) entry which is preliminary data.</text>
</comment>
<sequence>MSYFTIEIFFSILVLLTSYFLTSLALFHGYIPGGIERIKEKNGKIRDIIHFWRIFVACFLIASLFSGLMFYVFVFPTYRLT</sequence>
<evidence type="ECO:0000256" key="1">
    <source>
        <dbReference type="SAM" id="Phobius"/>
    </source>
</evidence>
<evidence type="ECO:0000313" key="3">
    <source>
        <dbReference type="Proteomes" id="UP001597414"/>
    </source>
</evidence>
<keyword evidence="3" id="KW-1185">Reference proteome</keyword>
<proteinExistence type="predicted"/>
<keyword evidence="1" id="KW-0812">Transmembrane</keyword>
<organism evidence="2 3">
    <name type="scientific">Shivajiella indica</name>
    <dbReference type="NCBI Taxonomy" id="872115"/>
    <lineage>
        <taxon>Bacteria</taxon>
        <taxon>Pseudomonadati</taxon>
        <taxon>Bacteroidota</taxon>
        <taxon>Cytophagia</taxon>
        <taxon>Cytophagales</taxon>
        <taxon>Cyclobacteriaceae</taxon>
        <taxon>Shivajiella</taxon>
    </lineage>
</organism>
<dbReference type="Proteomes" id="UP001597414">
    <property type="component" value="Unassembled WGS sequence"/>
</dbReference>
<reference evidence="3" key="1">
    <citation type="journal article" date="2019" name="Int. J. Syst. Evol. Microbiol.">
        <title>The Global Catalogue of Microorganisms (GCM) 10K type strain sequencing project: providing services to taxonomists for standard genome sequencing and annotation.</title>
        <authorList>
            <consortium name="The Broad Institute Genomics Platform"/>
            <consortium name="The Broad Institute Genome Sequencing Center for Infectious Disease"/>
            <person name="Wu L."/>
            <person name="Ma J."/>
        </authorList>
    </citation>
    <scope>NUCLEOTIDE SEQUENCE [LARGE SCALE GENOMIC DNA]</scope>
    <source>
        <strain evidence="3">KCTC 19812</strain>
    </source>
</reference>
<evidence type="ECO:0000313" key="2">
    <source>
        <dbReference type="EMBL" id="MFD2200611.1"/>
    </source>
</evidence>
<name>A0ABW5B7A0_9BACT</name>
<keyword evidence="1" id="KW-0472">Membrane</keyword>
<accession>A0ABW5B7A0</accession>